<feature type="compositionally biased region" description="Polar residues" evidence="1">
    <location>
        <begin position="39"/>
        <end position="49"/>
    </location>
</feature>
<keyword evidence="3" id="KW-1185">Reference proteome</keyword>
<feature type="compositionally biased region" description="Basic and acidic residues" evidence="1">
    <location>
        <begin position="51"/>
        <end position="72"/>
    </location>
</feature>
<organism evidence="2 3">
    <name type="scientific">Dissostichus mawsoni</name>
    <name type="common">Antarctic cod</name>
    <dbReference type="NCBI Taxonomy" id="36200"/>
    <lineage>
        <taxon>Eukaryota</taxon>
        <taxon>Metazoa</taxon>
        <taxon>Chordata</taxon>
        <taxon>Craniata</taxon>
        <taxon>Vertebrata</taxon>
        <taxon>Euteleostomi</taxon>
        <taxon>Actinopterygii</taxon>
        <taxon>Neopterygii</taxon>
        <taxon>Teleostei</taxon>
        <taxon>Neoteleostei</taxon>
        <taxon>Acanthomorphata</taxon>
        <taxon>Eupercaria</taxon>
        <taxon>Perciformes</taxon>
        <taxon>Notothenioidei</taxon>
        <taxon>Nototheniidae</taxon>
        <taxon>Dissostichus</taxon>
    </lineage>
</organism>
<dbReference type="Proteomes" id="UP000518266">
    <property type="component" value="Unassembled WGS sequence"/>
</dbReference>
<name>A0A7J5ZFA9_DISMA</name>
<evidence type="ECO:0000313" key="3">
    <source>
        <dbReference type="Proteomes" id="UP000518266"/>
    </source>
</evidence>
<dbReference type="AlphaFoldDB" id="A0A7J5ZFA9"/>
<comment type="caution">
    <text evidence="2">The sequence shown here is derived from an EMBL/GenBank/DDBJ whole genome shotgun (WGS) entry which is preliminary data.</text>
</comment>
<proteinExistence type="predicted"/>
<protein>
    <submittedName>
        <fullName evidence="2">Uncharacterized protein</fullName>
    </submittedName>
</protein>
<evidence type="ECO:0000256" key="1">
    <source>
        <dbReference type="SAM" id="MobiDB-lite"/>
    </source>
</evidence>
<accession>A0A7J5ZFA9</accession>
<gene>
    <name evidence="2" type="ORF">F7725_000538</name>
</gene>
<sequence>LSHHPFGVGVGSGSSSITKVQLLPAVSWRDRRREGEDQGQMNTSVSVTKAANEEETRGNPDRRRNRTLEGRKRGARGKKTRQEDPD</sequence>
<feature type="region of interest" description="Disordered" evidence="1">
    <location>
        <begin position="1"/>
        <end position="86"/>
    </location>
</feature>
<feature type="non-terminal residue" evidence="2">
    <location>
        <position position="1"/>
    </location>
</feature>
<dbReference type="EMBL" id="JAAKFY010000002">
    <property type="protein sequence ID" value="KAF3860283.1"/>
    <property type="molecule type" value="Genomic_DNA"/>
</dbReference>
<reference evidence="2 3" key="1">
    <citation type="submission" date="2020-03" db="EMBL/GenBank/DDBJ databases">
        <title>Dissostichus mawsoni Genome sequencing and assembly.</title>
        <authorList>
            <person name="Park H."/>
        </authorList>
    </citation>
    <scope>NUCLEOTIDE SEQUENCE [LARGE SCALE GENOMIC DNA]</scope>
    <source>
        <strain evidence="2">DM0001</strain>
        <tissue evidence="2">Muscle</tissue>
    </source>
</reference>
<evidence type="ECO:0000313" key="2">
    <source>
        <dbReference type="EMBL" id="KAF3860283.1"/>
    </source>
</evidence>